<dbReference type="GO" id="GO:0005525">
    <property type="term" value="F:GTP binding"/>
    <property type="evidence" value="ECO:0007669"/>
    <property type="project" value="TreeGrafter"/>
</dbReference>
<evidence type="ECO:0000259" key="1">
    <source>
        <dbReference type="SMART" id="SM01362"/>
    </source>
</evidence>
<dbReference type="GO" id="GO:0034511">
    <property type="term" value="F:U3 snoRNA binding"/>
    <property type="evidence" value="ECO:0007669"/>
    <property type="project" value="TreeGrafter"/>
</dbReference>
<dbReference type="GO" id="GO:0003924">
    <property type="term" value="F:GTPase activity"/>
    <property type="evidence" value="ECO:0007669"/>
    <property type="project" value="TreeGrafter"/>
</dbReference>
<dbReference type="InterPro" id="IPR007034">
    <property type="entry name" value="BMS1_TSR1_C"/>
</dbReference>
<dbReference type="InterPro" id="IPR039761">
    <property type="entry name" value="Bms1/Tsr1"/>
</dbReference>
<dbReference type="AlphaFoldDB" id="A0A0F9YSN5"/>
<dbReference type="EMBL" id="JPQZ01000018">
    <property type="protein sequence ID" value="KKO75552.1"/>
    <property type="molecule type" value="Genomic_DNA"/>
</dbReference>
<dbReference type="GO" id="GO:0030688">
    <property type="term" value="C:preribosome, small subunit precursor"/>
    <property type="evidence" value="ECO:0007669"/>
    <property type="project" value="TreeGrafter"/>
</dbReference>
<sequence length="540" mass="63080">MKIKDKRNRNKMKNEHKLVNKQKELSIYNSEHGPYKIISFINLGGDMSKIKEEYLNNKLTNLYFYKKKMHNFLFIDTGHFTDIETAYIIRCSDLVVFVVNSIIINEKVLQLVKRHLPSCIFTVLDKKYIKSCKKFVNKFLPDQKVVEVSLLFNYLCARSFSTKISARPFMIPLSIDVRSDNIYVIKGFMKKGLLTDKVIINGKYEGTVVNIKSDKIYSGSELGMTDDEKSHFKTVTNIDDTEMEVIDEEQILENDESTSSDEYYSEDEEENKYPSLIDKYKEYKGIKNIATCELPTDKYPDYYQNLIFFQDFKHVNKIIVNRKSIIADNQMVEITLKLTDSIHDNIFVMFGYYEFEDFKTIHNYSFQGKCKTGEKLLVDLGYKIIEVTPTLTKLNNNNLHKREESLDTGVISFIAPLSFDLHKILIFESNLLKETSIRTFKMVGMNLGIKDRKLYDEIVLQGLPIKIHKRSCTVKRMFYSKEEVLYFKEIGLYTKNGRSHGFIKKPLGVHGAFKAYFSHPIASNDKIYMSLYKRAFLNDY</sequence>
<gene>
    <name evidence="2" type="ORF">AAJ76_1800050980</name>
</gene>
<feature type="domain" description="Ribosome biogenesis protein BMS1/TSR1 C-terminal" evidence="1">
    <location>
        <begin position="270"/>
        <end position="535"/>
    </location>
</feature>
<dbReference type="Pfam" id="PF04950">
    <property type="entry name" value="RIBIOP_C"/>
    <property type="match status" value="1"/>
</dbReference>
<dbReference type="SMART" id="SM01362">
    <property type="entry name" value="DUF663"/>
    <property type="match status" value="1"/>
</dbReference>
<accession>A0A0F9YSN5</accession>
<dbReference type="OrthoDB" id="119302at2759"/>
<dbReference type="PANTHER" id="PTHR12858">
    <property type="entry name" value="RIBOSOME BIOGENESIS PROTEIN"/>
    <property type="match status" value="1"/>
</dbReference>
<dbReference type="VEuPathDB" id="MicrosporidiaDB:NCER_100751"/>
<name>A0A0F9YSN5_9MICR</name>
<dbReference type="GeneID" id="36319207"/>
<reference evidence="2 3" key="1">
    <citation type="journal article" date="2015" name="Environ. Microbiol.">
        <title>Genome analyses suggest the presence of polyploidy and recent human-driven expansions in eight global populations of the honeybee pathogen Nosema ceranae.</title>
        <authorList>
            <person name="Pelin A."/>
            <person name="Selman M."/>
            <person name="Aris-Brosou S."/>
            <person name="Farinelli L."/>
            <person name="Corradi N."/>
        </authorList>
    </citation>
    <scope>NUCLEOTIDE SEQUENCE [LARGE SCALE GENOMIC DNA]</scope>
    <source>
        <strain evidence="2 3">PA08 1199</strain>
    </source>
</reference>
<dbReference type="PANTHER" id="PTHR12858:SF1">
    <property type="entry name" value="PRE-RRNA-PROCESSING PROTEIN TSR1 HOMOLOG"/>
    <property type="match status" value="1"/>
</dbReference>
<dbReference type="VEuPathDB" id="MicrosporidiaDB:AAJ76_1800050980"/>
<evidence type="ECO:0000313" key="3">
    <source>
        <dbReference type="Proteomes" id="UP000034350"/>
    </source>
</evidence>
<comment type="caution">
    <text evidence="2">The sequence shown here is derived from an EMBL/GenBank/DDBJ whole genome shotgun (WGS) entry which is preliminary data.</text>
</comment>
<dbReference type="GO" id="GO:0000462">
    <property type="term" value="P:maturation of SSU-rRNA from tricistronic rRNA transcript (SSU-rRNA, 5.8S rRNA, LSU-rRNA)"/>
    <property type="evidence" value="ECO:0007669"/>
    <property type="project" value="TreeGrafter"/>
</dbReference>
<keyword evidence="3" id="KW-1185">Reference proteome</keyword>
<protein>
    <submittedName>
        <fullName evidence="2">Twenty s rrna accumulation protein tsr1p</fullName>
    </submittedName>
</protein>
<dbReference type="GO" id="GO:0000479">
    <property type="term" value="P:endonucleolytic cleavage of tricistronic rRNA transcript (SSU-rRNA, 5.8S rRNA, LSU-rRNA)"/>
    <property type="evidence" value="ECO:0007669"/>
    <property type="project" value="TreeGrafter"/>
</dbReference>
<dbReference type="Proteomes" id="UP000034350">
    <property type="component" value="Unassembled WGS sequence"/>
</dbReference>
<dbReference type="RefSeq" id="XP_024331294.1">
    <property type="nucleotide sequence ID" value="XM_024474292.1"/>
</dbReference>
<organism evidence="2 3">
    <name type="scientific">Vairimorpha ceranae</name>
    <dbReference type="NCBI Taxonomy" id="40302"/>
    <lineage>
        <taxon>Eukaryota</taxon>
        <taxon>Fungi</taxon>
        <taxon>Fungi incertae sedis</taxon>
        <taxon>Microsporidia</taxon>
        <taxon>Nosematidae</taxon>
        <taxon>Vairimorpha</taxon>
    </lineage>
</organism>
<evidence type="ECO:0000313" key="2">
    <source>
        <dbReference type="EMBL" id="KKO75552.1"/>
    </source>
</evidence>
<proteinExistence type="predicted"/>